<feature type="compositionally biased region" description="Low complexity" evidence="1">
    <location>
        <begin position="79"/>
        <end position="99"/>
    </location>
</feature>
<proteinExistence type="predicted"/>
<accession>A0A9P5Q8I4</accession>
<evidence type="ECO:0000313" key="3">
    <source>
        <dbReference type="Proteomes" id="UP000772434"/>
    </source>
</evidence>
<reference evidence="2" key="1">
    <citation type="submission" date="2020-11" db="EMBL/GenBank/DDBJ databases">
        <authorList>
            <consortium name="DOE Joint Genome Institute"/>
            <person name="Ahrendt S."/>
            <person name="Riley R."/>
            <person name="Andreopoulos W."/>
            <person name="Labutti K."/>
            <person name="Pangilinan J."/>
            <person name="Ruiz-Duenas F.J."/>
            <person name="Barrasa J.M."/>
            <person name="Sanchez-Garcia M."/>
            <person name="Camarero S."/>
            <person name="Miyauchi S."/>
            <person name="Serrano A."/>
            <person name="Linde D."/>
            <person name="Babiker R."/>
            <person name="Drula E."/>
            <person name="Ayuso-Fernandez I."/>
            <person name="Pacheco R."/>
            <person name="Padilla G."/>
            <person name="Ferreira P."/>
            <person name="Barriuso J."/>
            <person name="Kellner H."/>
            <person name="Castanera R."/>
            <person name="Alfaro M."/>
            <person name="Ramirez L."/>
            <person name="Pisabarro A.G."/>
            <person name="Kuo A."/>
            <person name="Tritt A."/>
            <person name="Lipzen A."/>
            <person name="He G."/>
            <person name="Yan M."/>
            <person name="Ng V."/>
            <person name="Cullen D."/>
            <person name="Martin F."/>
            <person name="Rosso M.-N."/>
            <person name="Henrissat B."/>
            <person name="Hibbett D."/>
            <person name="Martinez A.T."/>
            <person name="Grigoriev I.V."/>
        </authorList>
    </citation>
    <scope>NUCLEOTIDE SEQUENCE</scope>
    <source>
        <strain evidence="2">AH 40177</strain>
    </source>
</reference>
<dbReference type="EMBL" id="JADNRY010000006">
    <property type="protein sequence ID" value="KAF9076700.1"/>
    <property type="molecule type" value="Genomic_DNA"/>
</dbReference>
<evidence type="ECO:0000313" key="2">
    <source>
        <dbReference type="EMBL" id="KAF9076700.1"/>
    </source>
</evidence>
<protein>
    <submittedName>
        <fullName evidence="2">Uncharacterized protein</fullName>
    </submittedName>
</protein>
<dbReference type="Proteomes" id="UP000772434">
    <property type="component" value="Unassembled WGS sequence"/>
</dbReference>
<organism evidence="2 3">
    <name type="scientific">Rhodocollybia butyracea</name>
    <dbReference type="NCBI Taxonomy" id="206335"/>
    <lineage>
        <taxon>Eukaryota</taxon>
        <taxon>Fungi</taxon>
        <taxon>Dikarya</taxon>
        <taxon>Basidiomycota</taxon>
        <taxon>Agaricomycotina</taxon>
        <taxon>Agaricomycetes</taxon>
        <taxon>Agaricomycetidae</taxon>
        <taxon>Agaricales</taxon>
        <taxon>Marasmiineae</taxon>
        <taxon>Omphalotaceae</taxon>
        <taxon>Rhodocollybia</taxon>
    </lineage>
</organism>
<sequence>MPWTFTTSNSTNFDGNRTEQGRYGPGWSYHGKYELKTQEDGVHFVSKVSDVMRSEGIALSVFNSEYFSLHLSSFKGRLEPSSSSTSPDPSQSSEETTRQTTVFIRIKTSNAYIPEEILKLRPQVPAREAVSFPTTLIVPGLTIRDIRFAMLVDHIFKNEYLEAGHGIDSMSIRPLPLPYPSAELMAANIFRQGFCPCCGLPHRIHDCIQRKQFPPRGECKVCGEKHWVVDCPIVKGPANPNAKGARDFKKQTFSTKLTQQWRRKERQLNQAEEEDLANFALELADVNLKQQQKVHNKKHV</sequence>
<evidence type="ECO:0000256" key="1">
    <source>
        <dbReference type="SAM" id="MobiDB-lite"/>
    </source>
</evidence>
<comment type="caution">
    <text evidence="2">The sequence shown here is derived from an EMBL/GenBank/DDBJ whole genome shotgun (WGS) entry which is preliminary data.</text>
</comment>
<keyword evidence="3" id="KW-1185">Reference proteome</keyword>
<dbReference type="OrthoDB" id="3263285at2759"/>
<name>A0A9P5Q8I4_9AGAR</name>
<gene>
    <name evidence="2" type="ORF">BDP27DRAFT_813243</name>
</gene>
<dbReference type="AlphaFoldDB" id="A0A9P5Q8I4"/>
<feature type="region of interest" description="Disordered" evidence="1">
    <location>
        <begin position="78"/>
        <end position="99"/>
    </location>
</feature>